<comment type="caution">
    <text evidence="2">The sequence shown here is derived from an EMBL/GenBank/DDBJ whole genome shotgun (WGS) entry which is preliminary data.</text>
</comment>
<dbReference type="Proteomes" id="UP001319200">
    <property type="component" value="Unassembled WGS sequence"/>
</dbReference>
<dbReference type="EMBL" id="JAHESF010000005">
    <property type="protein sequence ID" value="MBT1696672.1"/>
    <property type="molecule type" value="Genomic_DNA"/>
</dbReference>
<evidence type="ECO:0000313" key="2">
    <source>
        <dbReference type="EMBL" id="MBT1696672.1"/>
    </source>
</evidence>
<reference evidence="2 3" key="1">
    <citation type="submission" date="2021-05" db="EMBL/GenBank/DDBJ databases">
        <title>A Polyphasic approach of four new species of the genus Ohtaekwangia: Ohtaekwangia histidinii sp. nov., Ohtaekwangia cretensis sp. nov., Ohtaekwangia indiensis sp. nov., Ohtaekwangia reichenbachii sp. nov. from diverse environment.</title>
        <authorList>
            <person name="Octaviana S."/>
        </authorList>
    </citation>
    <scope>NUCLEOTIDE SEQUENCE [LARGE SCALE GENOMIC DNA]</scope>
    <source>
        <strain evidence="2 3">PWU4</strain>
    </source>
</reference>
<evidence type="ECO:0000313" key="3">
    <source>
        <dbReference type="Proteomes" id="UP001319200"/>
    </source>
</evidence>
<dbReference type="RefSeq" id="WP_254162008.1">
    <property type="nucleotide sequence ID" value="NZ_JAHESF010000005.1"/>
</dbReference>
<gene>
    <name evidence="2" type="ORF">KK083_07295</name>
</gene>
<accession>A0AAP2DKI8</accession>
<name>A0AAP2DKI8_9BACT</name>
<feature type="transmembrane region" description="Helical" evidence="1">
    <location>
        <begin position="105"/>
        <end position="127"/>
    </location>
</feature>
<organism evidence="2 3">
    <name type="scientific">Chryseosolibacter histidini</name>
    <dbReference type="NCBI Taxonomy" id="2782349"/>
    <lineage>
        <taxon>Bacteria</taxon>
        <taxon>Pseudomonadati</taxon>
        <taxon>Bacteroidota</taxon>
        <taxon>Cytophagia</taxon>
        <taxon>Cytophagales</taxon>
        <taxon>Chryseotaleaceae</taxon>
        <taxon>Chryseosolibacter</taxon>
    </lineage>
</organism>
<keyword evidence="3" id="KW-1185">Reference proteome</keyword>
<proteinExistence type="predicted"/>
<feature type="transmembrane region" description="Helical" evidence="1">
    <location>
        <begin position="133"/>
        <end position="155"/>
    </location>
</feature>
<keyword evidence="1" id="KW-1133">Transmembrane helix</keyword>
<keyword evidence="1" id="KW-0812">Transmembrane</keyword>
<keyword evidence="1" id="KW-0472">Membrane</keyword>
<protein>
    <submittedName>
        <fullName evidence="2">Uncharacterized protein</fullName>
    </submittedName>
</protein>
<dbReference type="AlphaFoldDB" id="A0AAP2DKI8"/>
<evidence type="ECO:0000256" key="1">
    <source>
        <dbReference type="SAM" id="Phobius"/>
    </source>
</evidence>
<sequence>MKSLLERLKLVDYLTTEISIDKREFVEKLKKNIDQGDTGTFFSAFEAFSSSKNEYKGTVTPDSFKLRRRRKMFDMNRSLAIAEGTFRQKENLLVIEATISGFRSIFIPFIVLLLLLYVTAAVSFSLYNTAGTLMWFMFPFMLVHASLMLGIPYFVMRRSVSRMKYELERDFYYITKN</sequence>